<evidence type="ECO:0000313" key="13">
    <source>
        <dbReference type="EMBL" id="SUI65412.1"/>
    </source>
</evidence>
<evidence type="ECO:0000256" key="5">
    <source>
        <dbReference type="ARBA" id="ARBA00022989"/>
    </source>
</evidence>
<dbReference type="Pfam" id="PF02628">
    <property type="entry name" value="COX15-CtaA"/>
    <property type="match status" value="1"/>
</dbReference>
<keyword evidence="8" id="KW-0350">Heme biosynthesis</keyword>
<comment type="subcellular location">
    <subcellularLocation>
        <location evidence="1">Membrane</location>
        <topology evidence="1">Multi-pass membrane protein</topology>
    </subcellularLocation>
</comment>
<keyword evidence="4" id="KW-0479">Metal-binding</keyword>
<keyword evidence="9 12" id="KW-0472">Membrane</keyword>
<name>A0A379ZPM4_9GAMM</name>
<evidence type="ECO:0000256" key="7">
    <source>
        <dbReference type="ARBA" id="ARBA00023004"/>
    </source>
</evidence>
<feature type="transmembrane region" description="Helical" evidence="12">
    <location>
        <begin position="74"/>
        <end position="91"/>
    </location>
</feature>
<dbReference type="Proteomes" id="UP000254069">
    <property type="component" value="Unassembled WGS sequence"/>
</dbReference>
<dbReference type="PANTHER" id="PTHR35457:SF1">
    <property type="entry name" value="HEME A SYNTHASE"/>
    <property type="match status" value="1"/>
</dbReference>
<dbReference type="InterPro" id="IPR050450">
    <property type="entry name" value="COX15/CtaA_HemeA_synthase"/>
</dbReference>
<accession>A0A379ZPM4</accession>
<evidence type="ECO:0000313" key="14">
    <source>
        <dbReference type="Proteomes" id="UP000254069"/>
    </source>
</evidence>
<organism evidence="13 14">
    <name type="scientific">Shewanella algae</name>
    <dbReference type="NCBI Taxonomy" id="38313"/>
    <lineage>
        <taxon>Bacteria</taxon>
        <taxon>Pseudomonadati</taxon>
        <taxon>Pseudomonadota</taxon>
        <taxon>Gammaproteobacteria</taxon>
        <taxon>Alteromonadales</taxon>
        <taxon>Shewanellaceae</taxon>
        <taxon>Shewanella</taxon>
    </lineage>
</organism>
<evidence type="ECO:0000256" key="4">
    <source>
        <dbReference type="ARBA" id="ARBA00022723"/>
    </source>
</evidence>
<dbReference type="GO" id="GO:0046872">
    <property type="term" value="F:metal ion binding"/>
    <property type="evidence" value="ECO:0007669"/>
    <property type="project" value="UniProtKB-KW"/>
</dbReference>
<evidence type="ECO:0000256" key="2">
    <source>
        <dbReference type="ARBA" id="ARBA00022475"/>
    </source>
</evidence>
<comment type="pathway">
    <text evidence="11">Porphyrin-containing compound metabolism.</text>
</comment>
<feature type="transmembrane region" description="Helical" evidence="12">
    <location>
        <begin position="275"/>
        <end position="297"/>
    </location>
</feature>
<dbReference type="InterPro" id="IPR003780">
    <property type="entry name" value="COX15/CtaA_fam"/>
</dbReference>
<dbReference type="EMBL" id="UGYO01000001">
    <property type="protein sequence ID" value="SUI65412.1"/>
    <property type="molecule type" value="Genomic_DNA"/>
</dbReference>
<evidence type="ECO:0000256" key="6">
    <source>
        <dbReference type="ARBA" id="ARBA00023002"/>
    </source>
</evidence>
<proteinExistence type="predicted"/>
<dbReference type="GO" id="GO:0006784">
    <property type="term" value="P:heme A biosynthetic process"/>
    <property type="evidence" value="ECO:0007669"/>
    <property type="project" value="InterPro"/>
</dbReference>
<feature type="transmembrane region" description="Helical" evidence="12">
    <location>
        <begin position="303"/>
        <end position="324"/>
    </location>
</feature>
<keyword evidence="7" id="KW-0408">Iron</keyword>
<keyword evidence="2" id="KW-1003">Cell membrane</keyword>
<keyword evidence="14" id="KW-1185">Reference proteome</keyword>
<protein>
    <submittedName>
        <fullName evidence="13">Cytochrome oxidase assembly protein</fullName>
    </submittedName>
</protein>
<feature type="transmembrane region" description="Helical" evidence="12">
    <location>
        <begin position="129"/>
        <end position="152"/>
    </location>
</feature>
<keyword evidence="6" id="KW-0560">Oxidoreductase</keyword>
<evidence type="ECO:0000256" key="1">
    <source>
        <dbReference type="ARBA" id="ARBA00004141"/>
    </source>
</evidence>
<feature type="transmembrane region" description="Helical" evidence="12">
    <location>
        <begin position="103"/>
        <end position="123"/>
    </location>
</feature>
<evidence type="ECO:0000256" key="3">
    <source>
        <dbReference type="ARBA" id="ARBA00022692"/>
    </source>
</evidence>
<feature type="transmembrane region" description="Helical" evidence="12">
    <location>
        <begin position="242"/>
        <end position="263"/>
    </location>
</feature>
<dbReference type="GO" id="GO:0016491">
    <property type="term" value="F:oxidoreductase activity"/>
    <property type="evidence" value="ECO:0007669"/>
    <property type="project" value="UniProtKB-KW"/>
</dbReference>
<keyword evidence="3 12" id="KW-0812">Transmembrane</keyword>
<keyword evidence="5 12" id="KW-1133">Transmembrane helix</keyword>
<evidence type="ECO:0000256" key="9">
    <source>
        <dbReference type="ARBA" id="ARBA00023136"/>
    </source>
</evidence>
<keyword evidence="10" id="KW-1015">Disulfide bond</keyword>
<evidence type="ECO:0000256" key="11">
    <source>
        <dbReference type="ARBA" id="ARBA00023444"/>
    </source>
</evidence>
<gene>
    <name evidence="13" type="ORF">NCTC10738_01751</name>
</gene>
<evidence type="ECO:0000256" key="12">
    <source>
        <dbReference type="SAM" id="Phobius"/>
    </source>
</evidence>
<dbReference type="PANTHER" id="PTHR35457">
    <property type="entry name" value="HEME A SYNTHASE"/>
    <property type="match status" value="1"/>
</dbReference>
<dbReference type="AlphaFoldDB" id="A0A379ZPM4"/>
<dbReference type="GO" id="GO:0016020">
    <property type="term" value="C:membrane"/>
    <property type="evidence" value="ECO:0007669"/>
    <property type="project" value="UniProtKB-SubCell"/>
</dbReference>
<evidence type="ECO:0000256" key="8">
    <source>
        <dbReference type="ARBA" id="ARBA00023133"/>
    </source>
</evidence>
<reference evidence="13 14" key="1">
    <citation type="submission" date="2018-06" db="EMBL/GenBank/DDBJ databases">
        <authorList>
            <consortium name="Pathogen Informatics"/>
            <person name="Doyle S."/>
        </authorList>
    </citation>
    <scope>NUCLEOTIDE SEQUENCE [LARGE SCALE GENOMIC DNA]</scope>
    <source>
        <strain evidence="13 14">NCTC10738</strain>
    </source>
</reference>
<sequence>MKLNLLLKMTLICTLTVILLGAYTRLSDAGLGCPDWPGCYGHIKVPSQAHELAHVERHFPGQEIEPKKAWLEMIHRYVAGSLGILVLLILIQSWRGSATPKKLPGLIAALIVFQALLGMWTVTMKLMPVVVMSHLLGGFTLFSLLLLLYLRLRPLQIPDGDPKARTLAPLAMVALAIVVLQIMLGGWTSSNYAALACTELPICEGDWSSNLRLADAFSPFQGQHPSFEFGVLDYHTRMTIHIAHRIGALLTAIVVLTLAFMLWRRADSSILKRSALGLTLVLGLQLSLGLANVLLHLPLPVAVAHNGGAALLLLTLVFINYALWRKA</sequence>
<evidence type="ECO:0000256" key="10">
    <source>
        <dbReference type="ARBA" id="ARBA00023157"/>
    </source>
</evidence>
<dbReference type="RefSeq" id="WP_115389558.1">
    <property type="nucleotide sequence ID" value="NZ_CAXOJE010000019.1"/>
</dbReference>
<feature type="transmembrane region" description="Helical" evidence="12">
    <location>
        <begin position="164"/>
        <end position="184"/>
    </location>
</feature>